<comment type="caution">
    <text evidence="1">The sequence shown here is derived from an EMBL/GenBank/DDBJ whole genome shotgun (WGS) entry which is preliminary data.</text>
</comment>
<organism evidence="1 2">
    <name type="scientific">Bordetella genomosp. 11</name>
    <dbReference type="NCBI Taxonomy" id="1416808"/>
    <lineage>
        <taxon>Bacteria</taxon>
        <taxon>Pseudomonadati</taxon>
        <taxon>Pseudomonadota</taxon>
        <taxon>Betaproteobacteria</taxon>
        <taxon>Burkholderiales</taxon>
        <taxon>Alcaligenaceae</taxon>
        <taxon>Bordetella</taxon>
    </lineage>
</organism>
<dbReference type="Proteomes" id="UP000215767">
    <property type="component" value="Unassembled WGS sequence"/>
</dbReference>
<evidence type="ECO:0008006" key="3">
    <source>
        <dbReference type="Google" id="ProtNLM"/>
    </source>
</evidence>
<dbReference type="OrthoDB" id="9182156at2"/>
<dbReference type="EMBL" id="NEVS01000002">
    <property type="protein sequence ID" value="OZI64509.1"/>
    <property type="molecule type" value="Genomic_DNA"/>
</dbReference>
<dbReference type="PANTHER" id="PTHR36154">
    <property type="entry name" value="DNA-BINDING TRANSCRIPTIONAL ACTIVATOR ALPA"/>
    <property type="match status" value="1"/>
</dbReference>
<proteinExistence type="predicted"/>
<keyword evidence="2" id="KW-1185">Reference proteome</keyword>
<evidence type="ECO:0000313" key="2">
    <source>
        <dbReference type="Proteomes" id="UP000215767"/>
    </source>
</evidence>
<evidence type="ECO:0000313" key="1">
    <source>
        <dbReference type="EMBL" id="OZI64509.1"/>
    </source>
</evidence>
<protein>
    <recommendedName>
        <fullName evidence="3">AlpA family transcriptional regulator</fullName>
    </recommendedName>
</protein>
<gene>
    <name evidence="1" type="ORF">CAL28_07515</name>
</gene>
<dbReference type="InterPro" id="IPR052931">
    <property type="entry name" value="Prophage_regulatory_activator"/>
</dbReference>
<name>A0A261URJ2_9BORD</name>
<dbReference type="PANTHER" id="PTHR36154:SF1">
    <property type="entry name" value="DNA-BINDING TRANSCRIPTIONAL ACTIVATOR ALPA"/>
    <property type="match status" value="1"/>
</dbReference>
<dbReference type="InterPro" id="IPR010260">
    <property type="entry name" value="AlpA"/>
</dbReference>
<sequence>MRQSGVWLRGCCYGEHIMSNVVEQSPNTLIKIKRLTEITQLCRASIYSRYNVSSSSFDPDFPPRIYLSPRTVRWKLGDVLAWIERRPNSSAACAVALARSPLDQHEVAR</sequence>
<dbReference type="AlphaFoldDB" id="A0A261URJ2"/>
<dbReference type="Pfam" id="PF05930">
    <property type="entry name" value="Phage_AlpA"/>
    <property type="match status" value="1"/>
</dbReference>
<accession>A0A261URJ2</accession>
<reference evidence="2" key="1">
    <citation type="submission" date="2017-05" db="EMBL/GenBank/DDBJ databases">
        <title>Complete and WGS of Bordetella genogroups.</title>
        <authorList>
            <person name="Spilker T."/>
            <person name="Lipuma J."/>
        </authorList>
    </citation>
    <scope>NUCLEOTIDE SEQUENCE [LARGE SCALE GENOMIC DNA]</scope>
    <source>
        <strain evidence="2">AU8856</strain>
    </source>
</reference>